<gene>
    <name evidence="2" type="ORF">MNBD_ACTINO02-3224</name>
</gene>
<organism evidence="2">
    <name type="scientific">hydrothermal vent metagenome</name>
    <dbReference type="NCBI Taxonomy" id="652676"/>
    <lineage>
        <taxon>unclassified sequences</taxon>
        <taxon>metagenomes</taxon>
        <taxon>ecological metagenomes</taxon>
    </lineage>
</organism>
<dbReference type="InterPro" id="IPR046738">
    <property type="entry name" value="DUF6788"/>
</dbReference>
<dbReference type="Pfam" id="PF20586">
    <property type="entry name" value="DUF6788"/>
    <property type="match status" value="1"/>
</dbReference>
<feature type="domain" description="DUF6788" evidence="1">
    <location>
        <begin position="41"/>
        <end position="86"/>
    </location>
</feature>
<dbReference type="EMBL" id="UOEK01000284">
    <property type="protein sequence ID" value="VAW04314.1"/>
    <property type="molecule type" value="Genomic_DNA"/>
</dbReference>
<sequence length="110" mass="12129">MPIDRDVLEAVREMGEPELRRLLMLAQARLQIHGVALGAAAPEIKVRSQSVRCGKPTCSRCPHGPYWYAYWSEDGKRRSKYLGKLDELPEHVAQGIAGNDENPALGSTGS</sequence>
<dbReference type="AlphaFoldDB" id="A0A3B0T645"/>
<reference evidence="2" key="1">
    <citation type="submission" date="2018-06" db="EMBL/GenBank/DDBJ databases">
        <authorList>
            <person name="Zhirakovskaya E."/>
        </authorList>
    </citation>
    <scope>NUCLEOTIDE SEQUENCE</scope>
</reference>
<evidence type="ECO:0000259" key="1">
    <source>
        <dbReference type="Pfam" id="PF20586"/>
    </source>
</evidence>
<proteinExistence type="predicted"/>
<evidence type="ECO:0000313" key="2">
    <source>
        <dbReference type="EMBL" id="VAW04314.1"/>
    </source>
</evidence>
<protein>
    <recommendedName>
        <fullName evidence="1">DUF6788 domain-containing protein</fullName>
    </recommendedName>
</protein>
<accession>A0A3B0T645</accession>
<name>A0A3B0T645_9ZZZZ</name>